<keyword evidence="3" id="KW-1185">Reference proteome</keyword>
<proteinExistence type="predicted"/>
<dbReference type="AlphaFoldDB" id="A0A9N7Z3W1"/>
<sequence length="112" mass="12103">MQFLNGIQSVLPRLWQLRGPERDDSAPGESLSRSRRVALSVPRTLGSKMAGCGFEEAAVAERGNAALRTPRLSANKHVSPPPAPPAPPATRLEMSQVRELSGRTTATRAFRT</sequence>
<evidence type="ECO:0000256" key="1">
    <source>
        <dbReference type="SAM" id="MobiDB-lite"/>
    </source>
</evidence>
<organism evidence="2 3">
    <name type="scientific">Pleuronectes platessa</name>
    <name type="common">European plaice</name>
    <dbReference type="NCBI Taxonomy" id="8262"/>
    <lineage>
        <taxon>Eukaryota</taxon>
        <taxon>Metazoa</taxon>
        <taxon>Chordata</taxon>
        <taxon>Craniata</taxon>
        <taxon>Vertebrata</taxon>
        <taxon>Euteleostomi</taxon>
        <taxon>Actinopterygii</taxon>
        <taxon>Neopterygii</taxon>
        <taxon>Teleostei</taxon>
        <taxon>Neoteleostei</taxon>
        <taxon>Acanthomorphata</taxon>
        <taxon>Carangaria</taxon>
        <taxon>Pleuronectiformes</taxon>
        <taxon>Pleuronectoidei</taxon>
        <taxon>Pleuronectidae</taxon>
        <taxon>Pleuronectes</taxon>
    </lineage>
</organism>
<dbReference type="EMBL" id="CADEAL010003992">
    <property type="protein sequence ID" value="CAB1448877.1"/>
    <property type="molecule type" value="Genomic_DNA"/>
</dbReference>
<feature type="region of interest" description="Disordered" evidence="1">
    <location>
        <begin position="65"/>
        <end position="112"/>
    </location>
</feature>
<gene>
    <name evidence="2" type="ORF">PLEPLA_LOCUS36527</name>
</gene>
<accession>A0A9N7Z3W1</accession>
<reference evidence="2" key="1">
    <citation type="submission" date="2020-03" db="EMBL/GenBank/DDBJ databases">
        <authorList>
            <person name="Weist P."/>
        </authorList>
    </citation>
    <scope>NUCLEOTIDE SEQUENCE</scope>
</reference>
<feature type="compositionally biased region" description="Pro residues" evidence="1">
    <location>
        <begin position="79"/>
        <end position="88"/>
    </location>
</feature>
<evidence type="ECO:0000313" key="2">
    <source>
        <dbReference type="EMBL" id="CAB1448877.1"/>
    </source>
</evidence>
<feature type="compositionally biased region" description="Polar residues" evidence="1">
    <location>
        <begin position="102"/>
        <end position="112"/>
    </location>
</feature>
<comment type="caution">
    <text evidence="2">The sequence shown here is derived from an EMBL/GenBank/DDBJ whole genome shotgun (WGS) entry which is preliminary data.</text>
</comment>
<dbReference type="Proteomes" id="UP001153269">
    <property type="component" value="Unassembled WGS sequence"/>
</dbReference>
<evidence type="ECO:0000313" key="3">
    <source>
        <dbReference type="Proteomes" id="UP001153269"/>
    </source>
</evidence>
<protein>
    <submittedName>
        <fullName evidence="2">Uncharacterized protein</fullName>
    </submittedName>
</protein>
<name>A0A9N7Z3W1_PLEPL</name>